<dbReference type="InterPro" id="IPR018392">
    <property type="entry name" value="LysM"/>
</dbReference>
<feature type="region of interest" description="Disordered" evidence="1">
    <location>
        <begin position="480"/>
        <end position="516"/>
    </location>
</feature>
<dbReference type="PANTHER" id="PTHR20932:SF8">
    <property type="entry name" value="LD22649P"/>
    <property type="match status" value="1"/>
</dbReference>
<dbReference type="SUPFAM" id="SSF54106">
    <property type="entry name" value="LysM domain"/>
    <property type="match status" value="1"/>
</dbReference>
<feature type="domain" description="LysM" evidence="2">
    <location>
        <begin position="309"/>
        <end position="353"/>
    </location>
</feature>
<feature type="compositionally biased region" description="Polar residues" evidence="1">
    <location>
        <begin position="74"/>
        <end position="86"/>
    </location>
</feature>
<dbReference type="Gene3D" id="3.10.350.10">
    <property type="entry name" value="LysM domain"/>
    <property type="match status" value="1"/>
</dbReference>
<feature type="compositionally biased region" description="Basic and acidic residues" evidence="1">
    <location>
        <begin position="694"/>
        <end position="709"/>
    </location>
</feature>
<feature type="region of interest" description="Disordered" evidence="1">
    <location>
        <begin position="381"/>
        <end position="439"/>
    </location>
</feature>
<comment type="caution">
    <text evidence="3">The sequence shown here is derived from an EMBL/GenBank/DDBJ whole genome shotgun (WGS) entry which is preliminary data.</text>
</comment>
<protein>
    <recommendedName>
        <fullName evidence="2">LysM domain-containing protein</fullName>
    </recommendedName>
</protein>
<dbReference type="PANTHER" id="PTHR20932">
    <property type="entry name" value="LYSM AND PUTATIVE PEPTIDOGLYCAN-BINDING DOMAIN-CONTAINING PROTEIN"/>
    <property type="match status" value="1"/>
</dbReference>
<dbReference type="AlphaFoldDB" id="A0AAN6QYX5"/>
<dbReference type="InterPro" id="IPR036779">
    <property type="entry name" value="LysM_dom_sf"/>
</dbReference>
<evidence type="ECO:0000259" key="2">
    <source>
        <dbReference type="PROSITE" id="PS51782"/>
    </source>
</evidence>
<sequence length="709" mass="76391">MPQAHLTLHSSFNVTWKRFGHNTRQDVTEDFSEDLNPPHQIRRLKRHDRSVRITELPTRASSGNPHASIPWPAMSSNVRTSSTPAASSLLRPRNRRLISGLDEGDEATLDSTNTATSRIASPLLSPLDSRAASPIPSARLSRPESSRRTQGNRVLDRSVGRAAGGGQRDAANGSSSSLSGLWGSSWTALQGIASDLLTGDAAFDASDKSKRSRRPLRGRSGPRSSTSAPPGHWGPGVGPTSHPGPASIGGGSRDKQLTALRAQKRKDMLTTQDASYADTLGKFKRRLSDEGASLSAPPTENEDRDALVYVHHVRKADTLAGITIKYNCSVATLHKANRMWPNDPVHSRDTLILPVDACGVKGKMMPGSEALDLLSSDADALSAGQAEEVPTPDPQLLNGDAFSRNRTNSSSTNTSRRPSTAALSNGESEPPWHHDSWVILPGATKPTEIARLSRRALGYFPPTRRKSNCYSDLDTPSASFDLTRSTTNDQQLLSVSPSRQDPRPPRPRRLSNANNGYFPAYMAGPGGVGTMNRNVHFPGPAQYGLNKFFAKHLPNVAPPRNHQALLTPEMPLYSDEMTPIASGATSPNLMATNVNLENVGGAIETWMRRMATQAKGAMQNPERQKAARASVGTPGKGAGGIGDLIEMTDEFEIGDDDDVNESHDDEEHGRGRREPVLRVGLQPTSSAVSYVDDTGTRERSKGGKKGKDD</sequence>
<feature type="region of interest" description="Disordered" evidence="1">
    <location>
        <begin position="58"/>
        <end position="177"/>
    </location>
</feature>
<keyword evidence="4" id="KW-1185">Reference proteome</keyword>
<evidence type="ECO:0000256" key="1">
    <source>
        <dbReference type="SAM" id="MobiDB-lite"/>
    </source>
</evidence>
<accession>A0AAN6QYX5</accession>
<evidence type="ECO:0000313" key="4">
    <source>
        <dbReference type="Proteomes" id="UP001175353"/>
    </source>
</evidence>
<dbReference type="EMBL" id="JAUJLE010000023">
    <property type="protein sequence ID" value="KAK1005258.1"/>
    <property type="molecule type" value="Genomic_DNA"/>
</dbReference>
<feature type="region of interest" description="Disordered" evidence="1">
    <location>
        <begin position="614"/>
        <end position="642"/>
    </location>
</feature>
<dbReference type="Proteomes" id="UP001175353">
    <property type="component" value="Unassembled WGS sequence"/>
</dbReference>
<dbReference type="Pfam" id="PF01476">
    <property type="entry name" value="LysM"/>
    <property type="match status" value="1"/>
</dbReference>
<feature type="compositionally biased region" description="Basic and acidic residues" evidence="1">
    <location>
        <begin position="660"/>
        <end position="676"/>
    </location>
</feature>
<feature type="compositionally biased region" description="Polar residues" evidence="1">
    <location>
        <begin position="480"/>
        <end position="499"/>
    </location>
</feature>
<evidence type="ECO:0000313" key="3">
    <source>
        <dbReference type="EMBL" id="KAK1005258.1"/>
    </source>
</evidence>
<gene>
    <name evidence="3" type="ORF">LTR91_004114</name>
</gene>
<feature type="compositionally biased region" description="Low complexity" evidence="1">
    <location>
        <begin position="404"/>
        <end position="420"/>
    </location>
</feature>
<dbReference type="CDD" id="cd00118">
    <property type="entry name" value="LysM"/>
    <property type="match status" value="1"/>
</dbReference>
<organism evidence="3 4">
    <name type="scientific">Friedmanniomyces endolithicus</name>
    <dbReference type="NCBI Taxonomy" id="329885"/>
    <lineage>
        <taxon>Eukaryota</taxon>
        <taxon>Fungi</taxon>
        <taxon>Dikarya</taxon>
        <taxon>Ascomycota</taxon>
        <taxon>Pezizomycotina</taxon>
        <taxon>Dothideomycetes</taxon>
        <taxon>Dothideomycetidae</taxon>
        <taxon>Mycosphaerellales</taxon>
        <taxon>Teratosphaeriaceae</taxon>
        <taxon>Friedmanniomyces</taxon>
    </lineage>
</organism>
<name>A0AAN6QYX5_9PEZI</name>
<reference evidence="3" key="1">
    <citation type="submission" date="2023-06" db="EMBL/GenBank/DDBJ databases">
        <title>Black Yeasts Isolated from many extreme environments.</title>
        <authorList>
            <person name="Coleine C."/>
            <person name="Stajich J.E."/>
            <person name="Selbmann L."/>
        </authorList>
    </citation>
    <scope>NUCLEOTIDE SEQUENCE</scope>
    <source>
        <strain evidence="3">CCFEE 5200</strain>
    </source>
</reference>
<feature type="compositionally biased region" description="Low complexity" evidence="1">
    <location>
        <begin position="218"/>
        <end position="231"/>
    </location>
</feature>
<feature type="compositionally biased region" description="Low complexity" evidence="1">
    <location>
        <begin position="168"/>
        <end position="177"/>
    </location>
</feature>
<dbReference type="PROSITE" id="PS51782">
    <property type="entry name" value="LYSM"/>
    <property type="match status" value="1"/>
</dbReference>
<feature type="region of interest" description="Disordered" evidence="1">
    <location>
        <begin position="205"/>
        <end position="253"/>
    </location>
</feature>
<feature type="compositionally biased region" description="Polar residues" evidence="1">
    <location>
        <begin position="109"/>
        <end position="119"/>
    </location>
</feature>
<dbReference type="InterPro" id="IPR045030">
    <property type="entry name" value="LYSM1-4"/>
</dbReference>
<proteinExistence type="predicted"/>
<feature type="region of interest" description="Disordered" evidence="1">
    <location>
        <begin position="654"/>
        <end position="709"/>
    </location>
</feature>